<keyword evidence="1" id="KW-0732">Signal</keyword>
<dbReference type="Proteomes" id="UP000226525">
    <property type="component" value="Unassembled WGS sequence"/>
</dbReference>
<evidence type="ECO:0000313" key="2">
    <source>
        <dbReference type="EMBL" id="MAH62666.1"/>
    </source>
</evidence>
<protein>
    <submittedName>
        <fullName evidence="2">Uncharacterized protein</fullName>
    </submittedName>
</protein>
<evidence type="ECO:0000313" key="3">
    <source>
        <dbReference type="Proteomes" id="UP000226525"/>
    </source>
</evidence>
<sequence>MSFFCRGPLLFSLFGIGIFACSSNPPNHVDFNYPTIKRLHVMELCELLYTPRYARYVAPSLDSRVQKLVPISNGVIAQFYDGRRYEVPLDSQLPPGEHYCVFESNPTPCASNDKDWDRRCERKTPMRIDRFAN</sequence>
<organism evidence="2 3">
    <name type="scientific">SAR324 cluster bacterium</name>
    <dbReference type="NCBI Taxonomy" id="2024889"/>
    <lineage>
        <taxon>Bacteria</taxon>
        <taxon>Deltaproteobacteria</taxon>
        <taxon>SAR324 cluster</taxon>
    </lineage>
</organism>
<accession>A0A2D6YHK8</accession>
<proteinExistence type="predicted"/>
<name>A0A2D6YHK8_9DELT</name>
<dbReference type="EMBL" id="NZEX01000045">
    <property type="protein sequence ID" value="MAH62666.1"/>
    <property type="molecule type" value="Genomic_DNA"/>
</dbReference>
<gene>
    <name evidence="2" type="ORF">CMN54_04295</name>
</gene>
<dbReference type="PROSITE" id="PS51257">
    <property type="entry name" value="PROKAR_LIPOPROTEIN"/>
    <property type="match status" value="1"/>
</dbReference>
<feature type="signal peptide" evidence="1">
    <location>
        <begin position="1"/>
        <end position="20"/>
    </location>
</feature>
<evidence type="ECO:0000256" key="1">
    <source>
        <dbReference type="SAM" id="SignalP"/>
    </source>
</evidence>
<dbReference type="AlphaFoldDB" id="A0A2D6YHK8"/>
<feature type="chain" id="PRO_5014887160" evidence="1">
    <location>
        <begin position="21"/>
        <end position="133"/>
    </location>
</feature>
<comment type="caution">
    <text evidence="2">The sequence shown here is derived from an EMBL/GenBank/DDBJ whole genome shotgun (WGS) entry which is preliminary data.</text>
</comment>
<reference evidence="3" key="1">
    <citation type="submission" date="2017-09" db="EMBL/GenBank/DDBJ databases">
        <title>The Reconstruction of 2,631 Draft Metagenome-Assembled Genomes from the Global Oceans.</title>
        <authorList>
            <person name="Tully B.J."/>
            <person name="Graham E.D."/>
            <person name="Heidelberg J.F."/>
        </authorList>
    </citation>
    <scope>NUCLEOTIDE SEQUENCE [LARGE SCALE GENOMIC DNA]</scope>
</reference>